<dbReference type="Pfam" id="PF02874">
    <property type="entry name" value="ATP-synt_ab_N"/>
    <property type="match status" value="1"/>
</dbReference>
<dbReference type="InterPro" id="IPR005714">
    <property type="entry name" value="ATPase_T3SS_FliI/YscN"/>
</dbReference>
<comment type="similarity">
    <text evidence="8">Belongs to the ATPase alpha/beta chains family. T3SS ATPase subfamily.</text>
</comment>
<dbReference type="InterPro" id="IPR003593">
    <property type="entry name" value="AAA+_ATPase"/>
</dbReference>
<dbReference type="EC" id="7.4.2.8" evidence="9"/>
<dbReference type="Proteomes" id="UP000002519">
    <property type="component" value="Chromosome"/>
</dbReference>
<gene>
    <name evidence="12" type="ordered locus">Z4194</name>
</gene>
<evidence type="ECO:0000256" key="9">
    <source>
        <dbReference type="ARBA" id="ARBA00024382"/>
    </source>
</evidence>
<evidence type="ECO:0000313" key="12">
    <source>
        <dbReference type="EMBL" id="AAG57986.1"/>
    </source>
</evidence>
<dbReference type="EMBL" id="AE005174">
    <property type="protein sequence ID" value="AAG57986.1"/>
    <property type="molecule type" value="Genomic_DNA"/>
</dbReference>
<evidence type="ECO:0000256" key="5">
    <source>
        <dbReference type="ARBA" id="ARBA00022840"/>
    </source>
</evidence>
<keyword evidence="5" id="KW-0067">ATP-binding</keyword>
<dbReference type="NCBIfam" id="TIGR01026">
    <property type="entry name" value="fliI_yscN"/>
    <property type="match status" value="1"/>
</dbReference>
<evidence type="ECO:0000313" key="13">
    <source>
        <dbReference type="Proteomes" id="UP000002519"/>
    </source>
</evidence>
<dbReference type="GO" id="GO:0005524">
    <property type="term" value="F:ATP binding"/>
    <property type="evidence" value="ECO:0007669"/>
    <property type="project" value="UniProtKB-KW"/>
</dbReference>
<reference evidence="12 13" key="1">
    <citation type="journal article" date="2001" name="Nature">
        <title>Genome sequence of enterohaemorrhagic Escherichia coli O157:H7.</title>
        <authorList>
            <person name="Perna N.T."/>
            <person name="Plunkett G.III."/>
            <person name="Burland V."/>
            <person name="Mau B."/>
            <person name="Glasner J.D."/>
            <person name="Rose D.J."/>
            <person name="Mayhew G.F."/>
            <person name="Evans P.S."/>
            <person name="Gregor J."/>
            <person name="Kirkpatrick H.A."/>
            <person name="Posfai G."/>
            <person name="Hackett J."/>
            <person name="Klink S."/>
            <person name="Boutin A."/>
            <person name="Shao Y."/>
            <person name="Miller L."/>
            <person name="Grotbeck E.J."/>
            <person name="Davis N.W."/>
            <person name="Lim A."/>
            <person name="Dimalanta E."/>
            <person name="Potamousis K."/>
            <person name="Apodaca J."/>
            <person name="Anantharaman T.S."/>
            <person name="Lin J."/>
            <person name="Yen G."/>
            <person name="Schwartz D.C."/>
            <person name="Welch R.A."/>
            <person name="Blattner F.R."/>
        </authorList>
    </citation>
    <scope>NUCLEOTIDE SEQUENCE [LARGE SCALE GENOMIC DNA]</scope>
    <source>
        <strain evidence="13">O157:H7 / EDL933 / ATCC 700927 / EHEC</strain>
    </source>
</reference>
<keyword evidence="4" id="KW-0547">Nucleotide-binding</keyword>
<keyword evidence="6" id="KW-0653">Protein transport</keyword>
<dbReference type="GO" id="GO:0046933">
    <property type="term" value="F:proton-transporting ATP synthase activity, rotational mechanism"/>
    <property type="evidence" value="ECO:0007669"/>
    <property type="project" value="TreeGrafter"/>
</dbReference>
<evidence type="ECO:0000256" key="1">
    <source>
        <dbReference type="ARBA" id="ARBA00004496"/>
    </source>
</evidence>
<keyword evidence="7" id="KW-1278">Translocase</keyword>
<feature type="domain" description="AAA+ ATPase" evidence="11">
    <location>
        <begin position="161"/>
        <end position="342"/>
    </location>
</feature>
<evidence type="ECO:0000256" key="3">
    <source>
        <dbReference type="ARBA" id="ARBA00022490"/>
    </source>
</evidence>
<dbReference type="AlphaFoldDB" id="A0A0H3JNU2"/>
<dbReference type="CDD" id="cd01136">
    <property type="entry name" value="ATPase_flagellum-secretory_path_III"/>
    <property type="match status" value="1"/>
</dbReference>
<comment type="subcellular location">
    <subcellularLocation>
        <location evidence="1">Cytoplasm</location>
    </subcellularLocation>
</comment>
<dbReference type="Pfam" id="PF18269">
    <property type="entry name" value="T3SS_ATPase_C"/>
    <property type="match status" value="1"/>
</dbReference>
<dbReference type="PANTHER" id="PTHR15184:SF9">
    <property type="entry name" value="SPI-1 TYPE 3 SECRETION SYSTEM ATPASE"/>
    <property type="match status" value="1"/>
</dbReference>
<dbReference type="InterPro" id="IPR050053">
    <property type="entry name" value="ATPase_alpha/beta_chains"/>
</dbReference>
<dbReference type="KEGG" id="ece:Z4194"/>
<evidence type="ECO:0000256" key="10">
    <source>
        <dbReference type="ARBA" id="ARBA00034006"/>
    </source>
</evidence>
<dbReference type="InterPro" id="IPR040627">
    <property type="entry name" value="T3SS_ATPase_C"/>
</dbReference>
<evidence type="ECO:0000256" key="4">
    <source>
        <dbReference type="ARBA" id="ARBA00022741"/>
    </source>
</evidence>
<organism evidence="12 13">
    <name type="scientific">Escherichia coli O157:H7</name>
    <dbReference type="NCBI Taxonomy" id="83334"/>
    <lineage>
        <taxon>Bacteria</taxon>
        <taxon>Pseudomonadati</taxon>
        <taxon>Pseudomonadota</taxon>
        <taxon>Gammaproteobacteria</taxon>
        <taxon>Enterobacterales</taxon>
        <taxon>Enterobacteriaceae</taxon>
        <taxon>Escherichia</taxon>
    </lineage>
</organism>
<keyword evidence="2" id="KW-0813">Transport</keyword>
<dbReference type="CDD" id="cd01426">
    <property type="entry name" value="ATP-synt_F1_V1_A1_AB_FliI_N"/>
    <property type="match status" value="1"/>
</dbReference>
<name>A0A0H3JNU2_ECO57</name>
<evidence type="ECO:0000256" key="7">
    <source>
        <dbReference type="ARBA" id="ARBA00022967"/>
    </source>
</evidence>
<proteinExistence type="inferred from homology"/>
<dbReference type="FunFam" id="3.40.50.12240:FF:000002">
    <property type="entry name" value="Flagellum-specific ATP synthase FliI"/>
    <property type="match status" value="1"/>
</dbReference>
<dbReference type="InterPro" id="IPR000194">
    <property type="entry name" value="ATPase_F1/V1/A1_a/bsu_nucl-bd"/>
</dbReference>
<dbReference type="OMA" id="YPRNYIR"/>
<dbReference type="InterPro" id="IPR027417">
    <property type="entry name" value="P-loop_NTPase"/>
</dbReference>
<evidence type="ECO:0000259" key="11">
    <source>
        <dbReference type="SMART" id="SM00382"/>
    </source>
</evidence>
<dbReference type="SUPFAM" id="SSF52540">
    <property type="entry name" value="P-loop containing nucleoside triphosphate hydrolases"/>
    <property type="match status" value="1"/>
</dbReference>
<dbReference type="GO" id="GO:0016887">
    <property type="term" value="F:ATP hydrolysis activity"/>
    <property type="evidence" value="ECO:0007669"/>
    <property type="project" value="InterPro"/>
</dbReference>
<comment type="catalytic activity">
    <reaction evidence="10">
        <text>ATP + H2O + cellular proteinSide 1 = ADP + phosphate + cellular proteinSide 2.</text>
        <dbReference type="EC" id="7.4.2.8"/>
    </reaction>
</comment>
<sequence length="439" mass="48562">MSCDMEHAGMKKLKLLNKYSYLHSINGSLIEAELDDVSVGEVCEIYASRQANERIARAQVVGFRNGKTLLNLIGSSVGLTRTAVLKPTGEQLTIQISDAFLGSVLNASGQIMERFVPDTPGDRGNLRLIDELPPSYQERRVINTPLETRIRVIDGVLTCGIGQRVGIFASAGCGKTVLMHMLVNNTEADVFVIGLIGERGREVTECAESLKKSVNAAKCVLVYATSDFSSVDRCNAALMATTVAEYFRDRGKRVVLFIDSMTRYARALRDMKLAAGEPPARRGYPASVFDSLPRLLERPGPTLKGSITEFYTVLLEGEDESDPLGDEIRSILDGHIYLSRKLAGQGHYPAIDVLKSVSRVFGQVTDEKHRDNAARVRKNLTTLEDLQVFIDLGEYRAGQNAENDFAMNARPKLTNWLKQSVNEKMPMSETLKELERIVK</sequence>
<dbReference type="GO" id="GO:0030257">
    <property type="term" value="C:type III protein secretion system complex"/>
    <property type="evidence" value="ECO:0007669"/>
    <property type="project" value="InterPro"/>
</dbReference>
<keyword evidence="3" id="KW-0963">Cytoplasm</keyword>
<dbReference type="GO" id="GO:0030254">
    <property type="term" value="P:protein secretion by the type III secretion system"/>
    <property type="evidence" value="ECO:0007669"/>
    <property type="project" value="InterPro"/>
</dbReference>
<dbReference type="Gene3D" id="3.40.50.12240">
    <property type="match status" value="1"/>
</dbReference>
<dbReference type="InterPro" id="IPR004100">
    <property type="entry name" value="ATPase_F1/V1/A1_a/bsu_N"/>
</dbReference>
<dbReference type="NCBIfam" id="NF006012">
    <property type="entry name" value="PRK08149.1"/>
    <property type="match status" value="1"/>
</dbReference>
<dbReference type="PANTHER" id="PTHR15184">
    <property type="entry name" value="ATP SYNTHASE"/>
    <property type="match status" value="1"/>
</dbReference>
<dbReference type="PIR" id="F85940">
    <property type="entry name" value="F85940"/>
</dbReference>
<dbReference type="GO" id="GO:0005737">
    <property type="term" value="C:cytoplasm"/>
    <property type="evidence" value="ECO:0007669"/>
    <property type="project" value="UniProtKB-SubCell"/>
</dbReference>
<dbReference type="PATRIC" id="fig|386585.9.peg.3893"/>
<protein>
    <recommendedName>
        <fullName evidence="9">protein-secreting ATPase</fullName>
        <ecNumber evidence="9">7.4.2.8</ecNumber>
    </recommendedName>
</protein>
<evidence type="ECO:0000256" key="6">
    <source>
        <dbReference type="ARBA" id="ARBA00022927"/>
    </source>
</evidence>
<dbReference type="PROSITE" id="PS00152">
    <property type="entry name" value="ATPASE_ALPHA_BETA"/>
    <property type="match status" value="1"/>
</dbReference>
<evidence type="ECO:0000256" key="8">
    <source>
        <dbReference type="ARBA" id="ARBA00024342"/>
    </source>
</evidence>
<dbReference type="SMART" id="SM00382">
    <property type="entry name" value="AAA"/>
    <property type="match status" value="1"/>
</dbReference>
<dbReference type="GO" id="GO:0008564">
    <property type="term" value="F:protein-exporting ATPase activity"/>
    <property type="evidence" value="ECO:0007669"/>
    <property type="project" value="UniProtKB-EC"/>
</dbReference>
<dbReference type="InterPro" id="IPR020003">
    <property type="entry name" value="ATPase_a/bsu_AS"/>
</dbReference>
<evidence type="ECO:0000256" key="2">
    <source>
        <dbReference type="ARBA" id="ARBA00022448"/>
    </source>
</evidence>
<dbReference type="PIR" id="B98095">
    <property type="entry name" value="B98095"/>
</dbReference>
<dbReference type="Pfam" id="PF00006">
    <property type="entry name" value="ATP-synt_ab"/>
    <property type="match status" value="1"/>
</dbReference>
<accession>A0A0H3JNU2</accession>